<organism evidence="11 12">
    <name type="scientific">Oesophagostomum dentatum</name>
    <name type="common">Nodular worm</name>
    <dbReference type="NCBI Taxonomy" id="61180"/>
    <lineage>
        <taxon>Eukaryota</taxon>
        <taxon>Metazoa</taxon>
        <taxon>Ecdysozoa</taxon>
        <taxon>Nematoda</taxon>
        <taxon>Chromadorea</taxon>
        <taxon>Rhabditida</taxon>
        <taxon>Rhabditina</taxon>
        <taxon>Rhabditomorpha</taxon>
        <taxon>Strongyloidea</taxon>
        <taxon>Strongylidae</taxon>
        <taxon>Oesophagostomum</taxon>
    </lineage>
</organism>
<accession>A0A0B1SLF5</accession>
<evidence type="ECO:0000313" key="12">
    <source>
        <dbReference type="Proteomes" id="UP000053660"/>
    </source>
</evidence>
<dbReference type="AlphaFoldDB" id="A0A0B1SLF5"/>
<evidence type="ECO:0000256" key="8">
    <source>
        <dbReference type="ARBA" id="ARBA00023128"/>
    </source>
</evidence>
<name>A0A0B1SLF5_OESDE</name>
<dbReference type="FunFam" id="1.10.8.100:FF:000006">
    <property type="entry name" value="rRNA adenine N(6)-methyltransferase"/>
    <property type="match status" value="1"/>
</dbReference>
<dbReference type="EC" id="2.1.1.-" evidence="10"/>
<gene>
    <name evidence="11" type="ORF">OESDEN_15916</name>
</gene>
<keyword evidence="8" id="KW-0496">Mitochondrion</keyword>
<evidence type="ECO:0000313" key="11">
    <source>
        <dbReference type="EMBL" id="KHJ84372.1"/>
    </source>
</evidence>
<keyword evidence="4 9" id="KW-0808">Transferase</keyword>
<dbReference type="PROSITE" id="PS51689">
    <property type="entry name" value="SAM_RNA_A_N6_MT"/>
    <property type="match status" value="1"/>
</dbReference>
<feature type="binding site" evidence="9">
    <location>
        <position position="1"/>
    </location>
    <ligand>
        <name>S-adenosyl-L-methionine</name>
        <dbReference type="ChEBI" id="CHEBI:59789"/>
    </ligand>
</feature>
<dbReference type="GO" id="GO:0005759">
    <property type="term" value="C:mitochondrial matrix"/>
    <property type="evidence" value="ECO:0007669"/>
    <property type="project" value="TreeGrafter"/>
</dbReference>
<dbReference type="GO" id="GO:0034246">
    <property type="term" value="F:mitochondrial transcription factor activity"/>
    <property type="evidence" value="ECO:0007669"/>
    <property type="project" value="TreeGrafter"/>
</dbReference>
<proteinExistence type="inferred from homology"/>
<dbReference type="Gene3D" id="1.10.8.100">
    <property type="entry name" value="Ribosomal RNA adenine dimethylase-like, domain 2"/>
    <property type="match status" value="1"/>
</dbReference>
<dbReference type="OrthoDB" id="16079at2759"/>
<evidence type="ECO:0000256" key="10">
    <source>
        <dbReference type="RuleBase" id="RU362106"/>
    </source>
</evidence>
<dbReference type="EMBL" id="KN568826">
    <property type="protein sequence ID" value="KHJ84372.1"/>
    <property type="molecule type" value="Genomic_DNA"/>
</dbReference>
<dbReference type="PANTHER" id="PTHR11727:SF17">
    <property type="entry name" value="DIMETHYLADENOSINE TRANSFERASE 1, MITOCHONDRIAL"/>
    <property type="match status" value="1"/>
</dbReference>
<dbReference type="InterPro" id="IPR029063">
    <property type="entry name" value="SAM-dependent_MTases_sf"/>
</dbReference>
<dbReference type="InterPro" id="IPR001737">
    <property type="entry name" value="KsgA/Erm"/>
</dbReference>
<dbReference type="GO" id="GO:0006391">
    <property type="term" value="P:transcription initiation at mitochondrial promoter"/>
    <property type="evidence" value="ECO:0007669"/>
    <property type="project" value="TreeGrafter"/>
</dbReference>
<sequence length="160" mass="18178">LFQSTHLIGACFVPRPEVDVGVVRFVPRIQPLINSPFEVVEKLCRHIFHYRQKHMIKGLMTLYPKEIAEEMAHQLLKDCRVNPKASSIQLGVEEFADLATGYEKQCREMPGLFPYDYIKPKRTVAMLAKTSGALPPVNPFGVQKLPQEGVRLSEADKFLN</sequence>
<dbReference type="PANTHER" id="PTHR11727">
    <property type="entry name" value="DIMETHYLADENOSINE TRANSFERASE"/>
    <property type="match status" value="1"/>
</dbReference>
<keyword evidence="7" id="KW-0809">Transit peptide</keyword>
<evidence type="ECO:0000256" key="2">
    <source>
        <dbReference type="ARBA" id="ARBA00022552"/>
    </source>
</evidence>
<dbReference type="Proteomes" id="UP000053660">
    <property type="component" value="Unassembled WGS sequence"/>
</dbReference>
<dbReference type="SUPFAM" id="SSF53335">
    <property type="entry name" value="S-adenosyl-L-methionine-dependent methyltransferases"/>
    <property type="match status" value="1"/>
</dbReference>
<keyword evidence="5 9" id="KW-0949">S-adenosyl-L-methionine</keyword>
<keyword evidence="2 10" id="KW-0698">rRNA processing</keyword>
<comment type="subcellular location">
    <subcellularLocation>
        <location evidence="1">Mitochondrion</location>
    </subcellularLocation>
</comment>
<dbReference type="Pfam" id="PF00398">
    <property type="entry name" value="RrnaAD"/>
    <property type="match status" value="1"/>
</dbReference>
<protein>
    <recommendedName>
        <fullName evidence="10">rRNA adenine N(6)-methyltransferase</fullName>
        <ecNumber evidence="10">2.1.1.-</ecNumber>
    </recommendedName>
</protein>
<reference evidence="11 12" key="1">
    <citation type="submission" date="2014-03" db="EMBL/GenBank/DDBJ databases">
        <title>Draft genome of the hookworm Oesophagostomum dentatum.</title>
        <authorList>
            <person name="Mitreva M."/>
        </authorList>
    </citation>
    <scope>NUCLEOTIDE SEQUENCE [LARGE SCALE GENOMIC DNA]</scope>
    <source>
        <strain evidence="11 12">OD-Hann</strain>
    </source>
</reference>
<keyword evidence="3 9" id="KW-0489">Methyltransferase</keyword>
<dbReference type="InterPro" id="IPR023165">
    <property type="entry name" value="rRNA_Ade_diMease-like_C"/>
</dbReference>
<evidence type="ECO:0000256" key="4">
    <source>
        <dbReference type="ARBA" id="ARBA00022679"/>
    </source>
</evidence>
<keyword evidence="12" id="KW-1185">Reference proteome</keyword>
<evidence type="ECO:0000256" key="3">
    <source>
        <dbReference type="ARBA" id="ARBA00022603"/>
    </source>
</evidence>
<dbReference type="GO" id="GO:0000179">
    <property type="term" value="F:rRNA (adenine-N6,N6-)-dimethyltransferase activity"/>
    <property type="evidence" value="ECO:0007669"/>
    <property type="project" value="UniProtKB-UniRule"/>
</dbReference>
<keyword evidence="6 9" id="KW-0694">RNA-binding</keyword>
<evidence type="ECO:0000256" key="6">
    <source>
        <dbReference type="ARBA" id="ARBA00022884"/>
    </source>
</evidence>
<dbReference type="GO" id="GO:0003723">
    <property type="term" value="F:RNA binding"/>
    <property type="evidence" value="ECO:0007669"/>
    <property type="project" value="UniProtKB-UniRule"/>
</dbReference>
<evidence type="ECO:0000256" key="1">
    <source>
        <dbReference type="ARBA" id="ARBA00004173"/>
    </source>
</evidence>
<comment type="caution">
    <text evidence="9">Lacks conserved residue(s) required for the propagation of feature annotation.</text>
</comment>
<evidence type="ECO:0000256" key="9">
    <source>
        <dbReference type="PROSITE-ProRule" id="PRU01026"/>
    </source>
</evidence>
<feature type="non-terminal residue" evidence="11">
    <location>
        <position position="1"/>
    </location>
</feature>
<evidence type="ECO:0000256" key="5">
    <source>
        <dbReference type="ARBA" id="ARBA00022691"/>
    </source>
</evidence>
<evidence type="ECO:0000256" key="7">
    <source>
        <dbReference type="ARBA" id="ARBA00022946"/>
    </source>
</evidence>
<comment type="similarity">
    <text evidence="9 10">Belongs to the class I-like SAM-binding methyltransferase superfamily. rRNA adenine N(6)-methyltransferase family.</text>
</comment>